<dbReference type="GO" id="GO:0004842">
    <property type="term" value="F:ubiquitin-protein transferase activity"/>
    <property type="evidence" value="ECO:0007669"/>
    <property type="project" value="InterPro"/>
</dbReference>
<name>A0A2N1MBE4_9GLOM</name>
<dbReference type="CDD" id="cd23149">
    <property type="entry name" value="RING-Ubox_LubX-like_rpt1"/>
    <property type="match status" value="1"/>
</dbReference>
<dbReference type="VEuPathDB" id="FungiDB:FUN_000753"/>
<dbReference type="VEuPathDB" id="FungiDB:FUN_003636"/>
<dbReference type="Gene3D" id="3.40.50.300">
    <property type="entry name" value="P-loop containing nucleotide triphosphate hydrolases"/>
    <property type="match status" value="1"/>
</dbReference>
<dbReference type="Pfam" id="PF08011">
    <property type="entry name" value="PDDEXK_9"/>
    <property type="match status" value="1"/>
</dbReference>
<feature type="domain" description="U-box" evidence="1">
    <location>
        <begin position="756"/>
        <end position="829"/>
    </location>
</feature>
<dbReference type="VEuPathDB" id="FungiDB:RhiirA1_523031"/>
<dbReference type="VEuPathDB" id="FungiDB:RhiirFUN_021303"/>
<dbReference type="EMBL" id="LLXL01003304">
    <property type="protein sequence ID" value="PKK58934.1"/>
    <property type="molecule type" value="Genomic_DNA"/>
</dbReference>
<organism evidence="2 3">
    <name type="scientific">Rhizophagus irregularis</name>
    <dbReference type="NCBI Taxonomy" id="588596"/>
    <lineage>
        <taxon>Eukaryota</taxon>
        <taxon>Fungi</taxon>
        <taxon>Fungi incertae sedis</taxon>
        <taxon>Mucoromycota</taxon>
        <taxon>Glomeromycotina</taxon>
        <taxon>Glomeromycetes</taxon>
        <taxon>Glomerales</taxon>
        <taxon>Glomeraceae</taxon>
        <taxon>Rhizophagus</taxon>
    </lineage>
</organism>
<proteinExistence type="predicted"/>
<comment type="caution">
    <text evidence="2">The sequence shown here is derived from an EMBL/GenBank/DDBJ whole genome shotgun (WGS) entry which is preliminary data.</text>
</comment>
<dbReference type="Proteomes" id="UP000233469">
    <property type="component" value="Unassembled WGS sequence"/>
</dbReference>
<dbReference type="PROSITE" id="PS51698">
    <property type="entry name" value="U_BOX"/>
    <property type="match status" value="1"/>
</dbReference>
<dbReference type="PANTHER" id="PTHR34825">
    <property type="entry name" value="CONSERVED PROTEIN, WITH A WEAK D-GALACTARATE DEHYDRATASE/ALTRONATE HYDROLASE DOMAIN"/>
    <property type="match status" value="1"/>
</dbReference>
<accession>A0A2N1MBE4</accession>
<dbReference type="SUPFAM" id="SSF52540">
    <property type="entry name" value="P-loop containing nucleoside triphosphate hydrolases"/>
    <property type="match status" value="1"/>
</dbReference>
<dbReference type="SMART" id="SM00504">
    <property type="entry name" value="Ubox"/>
    <property type="match status" value="1"/>
</dbReference>
<evidence type="ECO:0000313" key="3">
    <source>
        <dbReference type="Proteomes" id="UP000233469"/>
    </source>
</evidence>
<dbReference type="InterPro" id="IPR027417">
    <property type="entry name" value="P-loop_NTPase"/>
</dbReference>
<protein>
    <submittedName>
        <fullName evidence="2">DUF1703-domain-containing protein</fullName>
    </submittedName>
</protein>
<dbReference type="SUPFAM" id="SSF57850">
    <property type="entry name" value="RING/U-box"/>
    <property type="match status" value="1"/>
</dbReference>
<dbReference type="GO" id="GO:0016567">
    <property type="term" value="P:protein ubiquitination"/>
    <property type="evidence" value="ECO:0007669"/>
    <property type="project" value="InterPro"/>
</dbReference>
<dbReference type="InterPro" id="IPR013083">
    <property type="entry name" value="Znf_RING/FYVE/PHD"/>
</dbReference>
<dbReference type="InterPro" id="IPR018631">
    <property type="entry name" value="AAA-ATPase-like_dom"/>
</dbReference>
<sequence>MSAEPQASDFKPITFEARPDPGLIIKSILEHFPYLKFRNSFRGIDNYNFASPQPWSSPCPICDGKHGNYGLHGEWYKNETEYCLTCFTSSNKFRTYYNHDNPAYTQLYEENEQLKRERAEMIYGYNKFKELQKERQQPPWEPSPKKQRIMKQGTATLFAGKFIPSSWGHFDEIVNRGYTFIDKTSLIAEFIECASGVSLVVRPRRFGKTTNLTMLKGFFSIPIYPDNEKYRHELFRDTKITERSCLLRDHFCKYPVIFLSLKGFDSCDTWLKMEALLCHELASLYKKHTYINDILDDDEKLRFKKIRSGDFEYADKIKSLEMLSKYLKTYHRRKCIVLIDEYDHPLEIAYRYQYYEEARGFFSSLFGALLKDNEENLEKALLVGVSRIAKSGYLSGPNNLNVFPMYVDKYATQFGFTEDEISILLQHCDKKERLNEVKEWYDGYRAGNGICLYNPWSINQFIDTNTLDAHWVDTGGTATIKKLLWHSTKDFKNKTLTLLKKGAIDVEILKDIDYNTLSPRASNVIWTLLYYGGYLTMNEDKNLCIPNMEVFTEWKGWLNNRISSNPDTMLEMLLQCNLTKFEEELPTMIMESLSYFDTTDGSVESNYHLLMIGILSPVRYHNYELLSNREAGEGRFDVRIVPITENVIYPISIIMEFKVYKKNEKIIDNDEYGDEDEDKTERWLRKKSEEALAQIVEKKYRTGIKTTKLVECGIAFQGKRAHVSSRVLRKERDQGNLSRRCLRIIDRVNNAEAYPFVPSQYMCTITFDWMEDPVITPSGHSYDRKALERWLRNKPYDPQTRQPLTIDQVYENRNLKDAIVHYRNNFLRFMVPIQTNM</sequence>
<dbReference type="AlphaFoldDB" id="A0A2N1MBE4"/>
<dbReference type="InterPro" id="IPR012547">
    <property type="entry name" value="PDDEXK_9"/>
</dbReference>
<reference evidence="2 3" key="2">
    <citation type="submission" date="2017-10" db="EMBL/GenBank/DDBJ databases">
        <title>Extensive intraspecific genome diversity in a model arbuscular mycorrhizal fungus.</title>
        <authorList>
            <person name="Chen E.C.H."/>
            <person name="Morin E."/>
            <person name="Baudet D."/>
            <person name="Noel J."/>
            <person name="Ndikumana S."/>
            <person name="Charron P."/>
            <person name="St-Onge C."/>
            <person name="Giorgi J."/>
            <person name="Grigoriev I.V."/>
            <person name="Roux C."/>
            <person name="Martin F.M."/>
            <person name="Corradi N."/>
        </authorList>
    </citation>
    <scope>NUCLEOTIDE SEQUENCE [LARGE SCALE GENOMIC DNA]</scope>
    <source>
        <strain evidence="2 3">C2</strain>
    </source>
</reference>
<evidence type="ECO:0000259" key="1">
    <source>
        <dbReference type="PROSITE" id="PS51698"/>
    </source>
</evidence>
<gene>
    <name evidence="2" type="ORF">RhiirC2_857568</name>
</gene>
<evidence type="ECO:0000313" key="2">
    <source>
        <dbReference type="EMBL" id="PKK58934.1"/>
    </source>
</evidence>
<reference evidence="2 3" key="1">
    <citation type="submission" date="2016-04" db="EMBL/GenBank/DDBJ databases">
        <title>Genome analyses suggest a sexual origin of heterokaryosis in a supposedly ancient asexual fungus.</title>
        <authorList>
            <person name="Ropars J."/>
            <person name="Sedzielewska K."/>
            <person name="Noel J."/>
            <person name="Charron P."/>
            <person name="Farinelli L."/>
            <person name="Marton T."/>
            <person name="Kruger M."/>
            <person name="Pelin A."/>
            <person name="Brachmann A."/>
            <person name="Corradi N."/>
        </authorList>
    </citation>
    <scope>NUCLEOTIDE SEQUENCE [LARGE SCALE GENOMIC DNA]</scope>
    <source>
        <strain evidence="2 3">C2</strain>
    </source>
</reference>
<dbReference type="PANTHER" id="PTHR34825:SF1">
    <property type="entry name" value="AAA-ATPASE-LIKE DOMAIN-CONTAINING PROTEIN"/>
    <property type="match status" value="1"/>
</dbReference>
<dbReference type="Pfam" id="PF04564">
    <property type="entry name" value="U-box"/>
    <property type="match status" value="1"/>
</dbReference>
<dbReference type="Gene3D" id="3.30.40.10">
    <property type="entry name" value="Zinc/RING finger domain, C3HC4 (zinc finger)"/>
    <property type="match status" value="1"/>
</dbReference>
<dbReference type="VEuPathDB" id="FungiDB:RhiirFUN_017370"/>
<dbReference type="InterPro" id="IPR003613">
    <property type="entry name" value="Ubox_domain"/>
</dbReference>
<dbReference type="Pfam" id="PF09820">
    <property type="entry name" value="AAA-ATPase_like"/>
    <property type="match status" value="1"/>
</dbReference>
<dbReference type="VEuPathDB" id="FungiDB:RhiirA1_463311"/>